<reference evidence="3 4" key="1">
    <citation type="submission" date="2025-04" db="UniProtKB">
        <authorList>
            <consortium name="RefSeq"/>
        </authorList>
    </citation>
    <scope>IDENTIFICATION</scope>
    <source>
        <tissue evidence="3 4">Blood</tissue>
    </source>
</reference>
<evidence type="ECO:0000313" key="5">
    <source>
        <dbReference type="RefSeq" id="XP_027424244.1"/>
    </source>
</evidence>
<feature type="compositionally biased region" description="Basic and acidic residues" evidence="1">
    <location>
        <begin position="313"/>
        <end position="324"/>
    </location>
</feature>
<proteinExistence type="predicted"/>
<sequence length="378" mass="41119">MLCGCGGCQHHLREHKPVWSRLLQAPERERERQLRPLQEQHLQPPLPRPPRGPARQAHLARFPPRGHVSKFRRNGRWLGRTVPTEQEHRNARAAKSRFQRSHGHTSCLCLRVRKPPPHREPSGGSLPLPGDALRQLWPHPVCGWVLLPEAHQQTPQGLLREKQSPCPAAWRSRCHDSPATALSAEAALCQARAALGQGHGPHCHLLGGGPGQQRLTRGPTHNSAHRLGENPAHKGQALPSKASGQVLQVLVHPRNGRWPEAVGDQGRGRPGSHSPVTPARLAWSPRTCGGCAARGPVPAPAGLETHRWPWLVTDRRGSPRERSTRGHLSRTGPDTGLPRFSVGTGVSPSASTSQGPEAGPVPLPHRGACPKHSQSAHT</sequence>
<dbReference type="RefSeq" id="XP_027424244.1">
    <property type="nucleotide sequence ID" value="XM_027568443.1"/>
</dbReference>
<evidence type="ECO:0000313" key="4">
    <source>
        <dbReference type="RefSeq" id="XP_027424235.1"/>
    </source>
</evidence>
<name>A0A6J2B2Y6_ZALCA</name>
<evidence type="ECO:0000313" key="3">
    <source>
        <dbReference type="RefSeq" id="XP_027424228.1"/>
    </source>
</evidence>
<gene>
    <name evidence="3 4 5" type="primary">C4H1orf159</name>
</gene>
<dbReference type="AlphaFoldDB" id="A0A6J2B2Y6"/>
<accession>A0A6J2B2Y6</accession>
<evidence type="ECO:0000256" key="1">
    <source>
        <dbReference type="SAM" id="MobiDB-lite"/>
    </source>
</evidence>
<feature type="region of interest" description="Disordered" evidence="1">
    <location>
        <begin position="29"/>
        <end position="59"/>
    </location>
</feature>
<protein>
    <submittedName>
        <fullName evidence="3 4">Uncharacterized protein C1orf159 homolog isoform X6</fullName>
    </submittedName>
</protein>
<keyword evidence="2" id="KW-1185">Reference proteome</keyword>
<dbReference type="Proteomes" id="UP000515165">
    <property type="component" value="Chromosome 4"/>
</dbReference>
<feature type="region of interest" description="Disordered" evidence="1">
    <location>
        <begin position="256"/>
        <end position="282"/>
    </location>
</feature>
<dbReference type="GeneID" id="113908197"/>
<dbReference type="RefSeq" id="XP_027424235.1">
    <property type="nucleotide sequence ID" value="XM_027568434.1"/>
</dbReference>
<feature type="region of interest" description="Disordered" evidence="1">
    <location>
        <begin position="310"/>
        <end position="378"/>
    </location>
</feature>
<feature type="compositionally biased region" description="Polar residues" evidence="1">
    <location>
        <begin position="344"/>
        <end position="355"/>
    </location>
</feature>
<organism evidence="2 3">
    <name type="scientific">Zalophus californianus</name>
    <name type="common">California sealion</name>
    <dbReference type="NCBI Taxonomy" id="9704"/>
    <lineage>
        <taxon>Eukaryota</taxon>
        <taxon>Metazoa</taxon>
        <taxon>Chordata</taxon>
        <taxon>Craniata</taxon>
        <taxon>Vertebrata</taxon>
        <taxon>Euteleostomi</taxon>
        <taxon>Mammalia</taxon>
        <taxon>Eutheria</taxon>
        <taxon>Laurasiatheria</taxon>
        <taxon>Carnivora</taxon>
        <taxon>Caniformia</taxon>
        <taxon>Pinnipedia</taxon>
        <taxon>Otariidae</taxon>
        <taxon>Zalophus</taxon>
    </lineage>
</organism>
<dbReference type="RefSeq" id="XP_027424228.1">
    <property type="nucleotide sequence ID" value="XM_027568427.1"/>
</dbReference>
<evidence type="ECO:0000313" key="2">
    <source>
        <dbReference type="Proteomes" id="UP000515165"/>
    </source>
</evidence>
<dbReference type="CTD" id="114554277"/>